<dbReference type="PANTHER" id="PTHR23507:SF1">
    <property type="entry name" value="FI18259P1-RELATED"/>
    <property type="match status" value="1"/>
</dbReference>
<feature type="transmembrane region" description="Helical" evidence="5">
    <location>
        <begin position="60"/>
        <end position="78"/>
    </location>
</feature>
<dbReference type="InterPro" id="IPR036259">
    <property type="entry name" value="MFS_trans_sf"/>
</dbReference>
<dbReference type="EMBL" id="JBAMIC010000008">
    <property type="protein sequence ID" value="KAK7103489.1"/>
    <property type="molecule type" value="Genomic_DNA"/>
</dbReference>
<comment type="caution">
    <text evidence="6">The sequence shown here is derived from an EMBL/GenBank/DDBJ whole genome shotgun (WGS) entry which is preliminary data.</text>
</comment>
<keyword evidence="4 5" id="KW-0472">Membrane</keyword>
<evidence type="ECO:0000256" key="2">
    <source>
        <dbReference type="ARBA" id="ARBA00022692"/>
    </source>
</evidence>
<proteinExistence type="predicted"/>
<keyword evidence="2 5" id="KW-0812">Transmembrane</keyword>
<evidence type="ECO:0000313" key="7">
    <source>
        <dbReference type="Proteomes" id="UP001374579"/>
    </source>
</evidence>
<evidence type="ECO:0000256" key="5">
    <source>
        <dbReference type="SAM" id="Phobius"/>
    </source>
</evidence>
<feature type="transmembrane region" description="Helical" evidence="5">
    <location>
        <begin position="29"/>
        <end position="48"/>
    </location>
</feature>
<dbReference type="SUPFAM" id="SSF103473">
    <property type="entry name" value="MFS general substrate transporter"/>
    <property type="match status" value="1"/>
</dbReference>
<reference evidence="6 7" key="1">
    <citation type="submission" date="2024-02" db="EMBL/GenBank/DDBJ databases">
        <title>Chromosome-scale genome assembly of the rough periwinkle Littorina saxatilis.</title>
        <authorList>
            <person name="De Jode A."/>
            <person name="Faria R."/>
            <person name="Formenti G."/>
            <person name="Sims Y."/>
            <person name="Smith T.P."/>
            <person name="Tracey A."/>
            <person name="Wood J.M.D."/>
            <person name="Zagrodzka Z.B."/>
            <person name="Johannesson K."/>
            <person name="Butlin R.K."/>
            <person name="Leder E.H."/>
        </authorList>
    </citation>
    <scope>NUCLEOTIDE SEQUENCE [LARGE SCALE GENOMIC DNA]</scope>
    <source>
        <strain evidence="6">Snail1</strain>
        <tissue evidence="6">Muscle</tissue>
    </source>
</reference>
<name>A0AAN9GDD6_9CAEN</name>
<dbReference type="Proteomes" id="UP001374579">
    <property type="component" value="Unassembled WGS sequence"/>
</dbReference>
<dbReference type="GO" id="GO:0016020">
    <property type="term" value="C:membrane"/>
    <property type="evidence" value="ECO:0007669"/>
    <property type="project" value="UniProtKB-SubCell"/>
</dbReference>
<evidence type="ECO:0000256" key="1">
    <source>
        <dbReference type="ARBA" id="ARBA00004141"/>
    </source>
</evidence>
<organism evidence="6 7">
    <name type="scientific">Littorina saxatilis</name>
    <dbReference type="NCBI Taxonomy" id="31220"/>
    <lineage>
        <taxon>Eukaryota</taxon>
        <taxon>Metazoa</taxon>
        <taxon>Spiralia</taxon>
        <taxon>Lophotrochozoa</taxon>
        <taxon>Mollusca</taxon>
        <taxon>Gastropoda</taxon>
        <taxon>Caenogastropoda</taxon>
        <taxon>Littorinimorpha</taxon>
        <taxon>Littorinoidea</taxon>
        <taxon>Littorinidae</taxon>
        <taxon>Littorina</taxon>
    </lineage>
</organism>
<keyword evidence="3 5" id="KW-1133">Transmembrane helix</keyword>
<evidence type="ECO:0000256" key="4">
    <source>
        <dbReference type="ARBA" id="ARBA00023136"/>
    </source>
</evidence>
<comment type="subcellular location">
    <subcellularLocation>
        <location evidence="1">Membrane</location>
        <topology evidence="1">Multi-pass membrane protein</topology>
    </subcellularLocation>
</comment>
<feature type="transmembrane region" description="Helical" evidence="5">
    <location>
        <begin position="84"/>
        <end position="104"/>
    </location>
</feature>
<evidence type="ECO:0000256" key="3">
    <source>
        <dbReference type="ARBA" id="ARBA00022989"/>
    </source>
</evidence>
<keyword evidence="7" id="KW-1185">Reference proteome</keyword>
<dbReference type="PANTHER" id="PTHR23507">
    <property type="entry name" value="ZGC:174356"/>
    <property type="match status" value="1"/>
</dbReference>
<dbReference type="GO" id="GO:0022857">
    <property type="term" value="F:transmembrane transporter activity"/>
    <property type="evidence" value="ECO:0007669"/>
    <property type="project" value="TreeGrafter"/>
</dbReference>
<feature type="transmembrane region" description="Helical" evidence="5">
    <location>
        <begin position="152"/>
        <end position="171"/>
    </location>
</feature>
<gene>
    <name evidence="6" type="ORF">V1264_018374</name>
</gene>
<feature type="transmembrane region" description="Helical" evidence="5">
    <location>
        <begin position="116"/>
        <end position="140"/>
    </location>
</feature>
<accession>A0AAN9GDD6</accession>
<evidence type="ECO:0000313" key="6">
    <source>
        <dbReference type="EMBL" id="KAK7103489.1"/>
    </source>
</evidence>
<dbReference type="AlphaFoldDB" id="A0AAN9GDD6"/>
<sequence length="193" mass="20745">MGILNLFGSNSIIVLYLLHYPFCWTETHISVYTGVFIVSSWLMVLLTTHATSGRLADDSLALIGALSGLVGFLLQGLANKDLFIYLGAGAALLSNMMWPMLRVIMSKAVDIHEQACLFAGIGVTEMLSTLVTGVLSPYVYKISLGRIHGLPFLGFSAISFLGACCIVSLIARRKTREGKAQSVNGTSQSSVTH</sequence>
<protein>
    <submittedName>
        <fullName evidence="6">Uncharacterized protein</fullName>
    </submittedName>
</protein>